<dbReference type="AlphaFoldDB" id="A0A948RY47"/>
<sequence length="387" mass="44014">MPRLRERSSRLAGILNPRRWRLTGIFFLCLLLPACNEGPARPDPYGPSRPFLMALSSFPAYPAWDAVLQSIDYAAGHADMVVHQHDEGVPWLELSPEGSGNIPEGLRLEIEERVYESRRAGLGIFLATTPMNNSRDGLAPEWNTGSLPSGWEDKNFADPSVIVAYTEWCLLLAELYRPDLFAIVIDANIYEEAHPEDWPFLTSLYDRIYATIKQRLGDIPVFVTFQMEYLQGSLPLGAEPQWRLLDDFTAPQDFLALSTYPSLLGLRSDEIETSYFYDAVSEALNSIDAPVLIAETGYPSEMIFVQGQWLPTSEREQEMYLETLLMAAELLPVQLVTWFYPFDFSATIENDGTRDHFVSMGLNDENTFPKIAFDLWYETWIRPISDN</sequence>
<dbReference type="SUPFAM" id="SSF51445">
    <property type="entry name" value="(Trans)glycosidases"/>
    <property type="match status" value="1"/>
</dbReference>
<comment type="caution">
    <text evidence="1">The sequence shown here is derived from an EMBL/GenBank/DDBJ whole genome shotgun (WGS) entry which is preliminary data.</text>
</comment>
<evidence type="ECO:0000313" key="2">
    <source>
        <dbReference type="Proteomes" id="UP000777784"/>
    </source>
</evidence>
<proteinExistence type="predicted"/>
<dbReference type="Proteomes" id="UP000777784">
    <property type="component" value="Unassembled WGS sequence"/>
</dbReference>
<evidence type="ECO:0008006" key="3">
    <source>
        <dbReference type="Google" id="ProtNLM"/>
    </source>
</evidence>
<dbReference type="InterPro" id="IPR017853">
    <property type="entry name" value="GH"/>
</dbReference>
<name>A0A948RY47_UNCEI</name>
<accession>A0A948RY47</accession>
<dbReference type="EMBL" id="JAHJDP010000084">
    <property type="protein sequence ID" value="MBU2692101.1"/>
    <property type="molecule type" value="Genomic_DNA"/>
</dbReference>
<evidence type="ECO:0000313" key="1">
    <source>
        <dbReference type="EMBL" id="MBU2692101.1"/>
    </source>
</evidence>
<protein>
    <recommendedName>
        <fullName evidence="3">Arabinogalactan endo-beta-1,4-galactanase</fullName>
    </recommendedName>
</protein>
<dbReference type="Gene3D" id="3.20.20.80">
    <property type="entry name" value="Glycosidases"/>
    <property type="match status" value="1"/>
</dbReference>
<gene>
    <name evidence="1" type="ORF">KJ970_14365</name>
</gene>
<organism evidence="1 2">
    <name type="scientific">Eiseniibacteriota bacterium</name>
    <dbReference type="NCBI Taxonomy" id="2212470"/>
    <lineage>
        <taxon>Bacteria</taxon>
        <taxon>Candidatus Eiseniibacteriota</taxon>
    </lineage>
</organism>
<reference evidence="1" key="1">
    <citation type="submission" date="2021-05" db="EMBL/GenBank/DDBJ databases">
        <title>Energy efficiency and biological interactions define the core microbiome of deep oligotrophic groundwater.</title>
        <authorList>
            <person name="Mehrshad M."/>
            <person name="Lopez-Fernandez M."/>
            <person name="Bell E."/>
            <person name="Bernier-Latmani R."/>
            <person name="Bertilsson S."/>
            <person name="Dopson M."/>
        </authorList>
    </citation>
    <scope>NUCLEOTIDE SEQUENCE</scope>
    <source>
        <strain evidence="1">Modern_marine.mb.64</strain>
    </source>
</reference>